<dbReference type="InterPro" id="IPR016053">
    <property type="entry name" value="Haem_Oase-like"/>
</dbReference>
<keyword evidence="2" id="KW-1185">Reference proteome</keyword>
<dbReference type="SUPFAM" id="SSF48613">
    <property type="entry name" value="Heme oxygenase-like"/>
    <property type="match status" value="1"/>
</dbReference>
<reference evidence="1" key="1">
    <citation type="submission" date="2020-10" db="EMBL/GenBank/DDBJ databases">
        <authorList>
            <person name="Lu T."/>
            <person name="Wang Q."/>
            <person name="Han X."/>
        </authorList>
    </citation>
    <scope>NUCLEOTIDE SEQUENCE</scope>
    <source>
        <strain evidence="1">WQ 117</strain>
    </source>
</reference>
<dbReference type="GO" id="GO:0004392">
    <property type="term" value="F:heme oxygenase (decyclizing) activity"/>
    <property type="evidence" value="ECO:0007669"/>
    <property type="project" value="InterPro"/>
</dbReference>
<dbReference type="Pfam" id="PF01126">
    <property type="entry name" value="Heme_oxygenase"/>
    <property type="match status" value="1"/>
</dbReference>
<proteinExistence type="predicted"/>
<sequence>MQTTEILKTNTAQFHDAIEAKLESKRLFDGSFTQDNYYKMLLVNHQFIKAYESEIETFLNDNDKDLLNRINFDKLSLLEKDLEELKLTPYEMLPINHLNNRAEALGALYVIEGSMLGGMVIAKQLKKYPELENSNFNYFGHYGQDIGPIWKAFVAYLNEQIVTDEDKADILKGAIKAYEYLIMVAS</sequence>
<dbReference type="GO" id="GO:0006788">
    <property type="term" value="P:heme oxidation"/>
    <property type="evidence" value="ECO:0007669"/>
    <property type="project" value="InterPro"/>
</dbReference>
<organism evidence="1 2">
    <name type="scientific">Faecalibacter rhinopitheci</name>
    <dbReference type="NCBI Taxonomy" id="2779678"/>
    <lineage>
        <taxon>Bacteria</taxon>
        <taxon>Pseudomonadati</taxon>
        <taxon>Bacteroidota</taxon>
        <taxon>Flavobacteriia</taxon>
        <taxon>Flavobacteriales</taxon>
        <taxon>Weeksellaceae</taxon>
        <taxon>Faecalibacter</taxon>
    </lineage>
</organism>
<comment type="caution">
    <text evidence="1">The sequence shown here is derived from an EMBL/GenBank/DDBJ whole genome shotgun (WGS) entry which is preliminary data.</text>
</comment>
<dbReference type="Gene3D" id="1.20.910.10">
    <property type="entry name" value="Heme oxygenase-like"/>
    <property type="match status" value="1"/>
</dbReference>
<protein>
    <submittedName>
        <fullName evidence="1">Biliverdin-producing heme oxygenase</fullName>
    </submittedName>
</protein>
<evidence type="ECO:0000313" key="1">
    <source>
        <dbReference type="EMBL" id="MBF0596245.1"/>
    </source>
</evidence>
<dbReference type="CDD" id="cd19166">
    <property type="entry name" value="HemeO-bac"/>
    <property type="match status" value="1"/>
</dbReference>
<dbReference type="InterPro" id="IPR016084">
    <property type="entry name" value="Haem_Oase-like_multi-hlx"/>
</dbReference>
<dbReference type="Proteomes" id="UP000608754">
    <property type="component" value="Unassembled WGS sequence"/>
</dbReference>
<evidence type="ECO:0000313" key="2">
    <source>
        <dbReference type="Proteomes" id="UP000608754"/>
    </source>
</evidence>
<dbReference type="RefSeq" id="WP_194181772.1">
    <property type="nucleotide sequence ID" value="NZ_JADGIK010000001.1"/>
</dbReference>
<dbReference type="AlphaFoldDB" id="A0A8J7K9J8"/>
<name>A0A8J7K9J8_9FLAO</name>
<gene>
    <name evidence="1" type="ORF">IM532_02000</name>
</gene>
<dbReference type="EMBL" id="JADGIK010000001">
    <property type="protein sequence ID" value="MBF0596245.1"/>
    <property type="molecule type" value="Genomic_DNA"/>
</dbReference>
<accession>A0A8J7K9J8</accession>